<dbReference type="AlphaFoldDB" id="A0A6P6X3M2"/>
<dbReference type="RefSeq" id="XP_027122205.1">
    <property type="nucleotide sequence ID" value="XM_027266404.1"/>
</dbReference>
<dbReference type="PANTHER" id="PTHR46148">
    <property type="entry name" value="CHROMO DOMAIN-CONTAINING PROTEIN"/>
    <property type="match status" value="1"/>
</dbReference>
<name>A0A6P6X3M2_COFAR</name>
<dbReference type="GeneID" id="113739160"/>
<protein>
    <recommendedName>
        <fullName evidence="1">Tf2-1-like SH3-like domain-containing protein</fullName>
    </recommendedName>
</protein>
<dbReference type="Proteomes" id="UP001652660">
    <property type="component" value="Chromosome 4c"/>
</dbReference>
<reference evidence="3" key="2">
    <citation type="submission" date="2025-08" db="UniProtKB">
        <authorList>
            <consortium name="RefSeq"/>
        </authorList>
    </citation>
    <scope>IDENTIFICATION</scope>
    <source>
        <tissue evidence="3">Leaves</tissue>
    </source>
</reference>
<reference evidence="2" key="1">
    <citation type="journal article" date="2025" name="Foods">
        <title>Unveiling the Microbial Signatures of Arabica Coffee Cherries: Insights into Ripeness Specific Diversity, Functional Traits, and Implications for Quality and Safety.</title>
        <authorList>
            <consortium name="RefSeq"/>
            <person name="Tenea G.N."/>
            <person name="Cifuentes V."/>
            <person name="Reyes P."/>
            <person name="Cevallos-Vallejos M."/>
        </authorList>
    </citation>
    <scope>NUCLEOTIDE SEQUENCE [LARGE SCALE GENOMIC DNA]</scope>
</reference>
<accession>A0A6P6X3M2</accession>
<dbReference type="Pfam" id="PF24626">
    <property type="entry name" value="SH3_Tf2-1"/>
    <property type="match status" value="1"/>
</dbReference>
<dbReference type="OrthoDB" id="1939135at2759"/>
<feature type="domain" description="Tf2-1-like SH3-like" evidence="1">
    <location>
        <begin position="4"/>
        <end position="67"/>
    </location>
</feature>
<sequence length="139" mass="16576">MENKVFLRVKPMKGGVVAKKGKKLKPRYIGPFEILRRIGKVAYQFDLLASMSKIHNVFHVSILKKYHLDPTHVIQLEDIEVDEPLSYEEYPMKIPDREVKDLRNKKIPLVKIFWRNHEVEEANWEAEEEMQKKYPELFV</sequence>
<dbReference type="PANTHER" id="PTHR46148:SF57">
    <property type="entry name" value="OS12G0499874 PROTEIN"/>
    <property type="match status" value="1"/>
</dbReference>
<evidence type="ECO:0000259" key="1">
    <source>
        <dbReference type="Pfam" id="PF24626"/>
    </source>
</evidence>
<proteinExistence type="predicted"/>
<evidence type="ECO:0000313" key="2">
    <source>
        <dbReference type="Proteomes" id="UP001652660"/>
    </source>
</evidence>
<dbReference type="SUPFAM" id="SSF54160">
    <property type="entry name" value="Chromo domain-like"/>
    <property type="match status" value="1"/>
</dbReference>
<gene>
    <name evidence="3" type="primary">LOC113739160</name>
</gene>
<keyword evidence="2" id="KW-1185">Reference proteome</keyword>
<dbReference type="InterPro" id="IPR016197">
    <property type="entry name" value="Chromo-like_dom_sf"/>
</dbReference>
<organism evidence="2 3">
    <name type="scientific">Coffea arabica</name>
    <name type="common">Arabian coffee</name>
    <dbReference type="NCBI Taxonomy" id="13443"/>
    <lineage>
        <taxon>Eukaryota</taxon>
        <taxon>Viridiplantae</taxon>
        <taxon>Streptophyta</taxon>
        <taxon>Embryophyta</taxon>
        <taxon>Tracheophyta</taxon>
        <taxon>Spermatophyta</taxon>
        <taxon>Magnoliopsida</taxon>
        <taxon>eudicotyledons</taxon>
        <taxon>Gunneridae</taxon>
        <taxon>Pentapetalae</taxon>
        <taxon>asterids</taxon>
        <taxon>lamiids</taxon>
        <taxon>Gentianales</taxon>
        <taxon>Rubiaceae</taxon>
        <taxon>Ixoroideae</taxon>
        <taxon>Gardenieae complex</taxon>
        <taxon>Bertiereae - Coffeeae clade</taxon>
        <taxon>Coffeeae</taxon>
        <taxon>Coffea</taxon>
    </lineage>
</organism>
<evidence type="ECO:0000313" key="3">
    <source>
        <dbReference type="RefSeq" id="XP_027122205.1"/>
    </source>
</evidence>
<dbReference type="InterPro" id="IPR056924">
    <property type="entry name" value="SH3_Tf2-1"/>
</dbReference>